<gene>
    <name evidence="2" type="ORF">RchiOBHm_Chr5g0028071</name>
</gene>
<accession>A0A2P6Q9B3</accession>
<dbReference type="Gramene" id="PRQ30757">
    <property type="protein sequence ID" value="PRQ30757"/>
    <property type="gene ID" value="RchiOBHm_Chr5g0028071"/>
</dbReference>
<keyword evidence="1" id="KW-1133">Transmembrane helix</keyword>
<evidence type="ECO:0000313" key="3">
    <source>
        <dbReference type="Proteomes" id="UP000238479"/>
    </source>
</evidence>
<feature type="transmembrane region" description="Helical" evidence="1">
    <location>
        <begin position="133"/>
        <end position="154"/>
    </location>
</feature>
<evidence type="ECO:0000256" key="1">
    <source>
        <dbReference type="SAM" id="Phobius"/>
    </source>
</evidence>
<sequence>MRRRLVGQDLIWAPIVPSHRLRLPPQPQIHRPFPHIHGLLRPRVPPPRWPRVPPPRWPRVLASSVKHRFLPTHTAFPLLCSAKLFLHLCRRPGNWPATTRFASFLLLFVYHILFCFCLILLVKFVVLTLFCRISFLLLCVLLVFIYITVVGFHFDGCRSFQIFASNKICNFTCSKTPY</sequence>
<dbReference type="EMBL" id="PDCK01000043">
    <property type="protein sequence ID" value="PRQ30757.1"/>
    <property type="molecule type" value="Genomic_DNA"/>
</dbReference>
<proteinExistence type="predicted"/>
<name>A0A2P6Q9B3_ROSCH</name>
<dbReference type="Proteomes" id="UP000238479">
    <property type="component" value="Chromosome 5"/>
</dbReference>
<feature type="transmembrane region" description="Helical" evidence="1">
    <location>
        <begin position="101"/>
        <end position="127"/>
    </location>
</feature>
<comment type="caution">
    <text evidence="2">The sequence shown here is derived from an EMBL/GenBank/DDBJ whole genome shotgun (WGS) entry which is preliminary data.</text>
</comment>
<keyword evidence="1" id="KW-0812">Transmembrane</keyword>
<keyword evidence="1" id="KW-0472">Membrane</keyword>
<reference evidence="2 3" key="1">
    <citation type="journal article" date="2018" name="Nat. Genet.">
        <title>The Rosa genome provides new insights in the design of modern roses.</title>
        <authorList>
            <person name="Bendahmane M."/>
        </authorList>
    </citation>
    <scope>NUCLEOTIDE SEQUENCE [LARGE SCALE GENOMIC DNA]</scope>
    <source>
        <strain evidence="3">cv. Old Blush</strain>
    </source>
</reference>
<evidence type="ECO:0000313" key="2">
    <source>
        <dbReference type="EMBL" id="PRQ30757.1"/>
    </source>
</evidence>
<organism evidence="2 3">
    <name type="scientific">Rosa chinensis</name>
    <name type="common">China rose</name>
    <dbReference type="NCBI Taxonomy" id="74649"/>
    <lineage>
        <taxon>Eukaryota</taxon>
        <taxon>Viridiplantae</taxon>
        <taxon>Streptophyta</taxon>
        <taxon>Embryophyta</taxon>
        <taxon>Tracheophyta</taxon>
        <taxon>Spermatophyta</taxon>
        <taxon>Magnoliopsida</taxon>
        <taxon>eudicotyledons</taxon>
        <taxon>Gunneridae</taxon>
        <taxon>Pentapetalae</taxon>
        <taxon>rosids</taxon>
        <taxon>fabids</taxon>
        <taxon>Rosales</taxon>
        <taxon>Rosaceae</taxon>
        <taxon>Rosoideae</taxon>
        <taxon>Rosoideae incertae sedis</taxon>
        <taxon>Rosa</taxon>
    </lineage>
</organism>
<protein>
    <submittedName>
        <fullName evidence="2">Uncharacterized protein</fullName>
    </submittedName>
</protein>
<dbReference type="AlphaFoldDB" id="A0A2P6Q9B3"/>
<keyword evidence="3" id="KW-1185">Reference proteome</keyword>